<evidence type="ECO:0000256" key="4">
    <source>
        <dbReference type="ARBA" id="ARBA00022884"/>
    </source>
</evidence>
<dbReference type="InterPro" id="IPR023267">
    <property type="entry name" value="RCMT"/>
</dbReference>
<dbReference type="PRINTS" id="PR02008">
    <property type="entry name" value="RCMTFAMILY"/>
</dbReference>
<evidence type="ECO:0000256" key="3">
    <source>
        <dbReference type="ARBA" id="ARBA00022691"/>
    </source>
</evidence>
<dbReference type="InterPro" id="IPR049560">
    <property type="entry name" value="MeTrfase_RsmB-F_NOP2_cat"/>
</dbReference>
<protein>
    <submittedName>
        <fullName evidence="6">RsmB/NOP family class I SAM-dependent RNA methyltransferase</fullName>
    </submittedName>
</protein>
<dbReference type="Gene3D" id="3.40.50.150">
    <property type="entry name" value="Vaccinia Virus protein VP39"/>
    <property type="match status" value="1"/>
</dbReference>
<organism evidence="6 7">
    <name type="scientific">Pyrodictium abyssi</name>
    <dbReference type="NCBI Taxonomy" id="54256"/>
    <lineage>
        <taxon>Archaea</taxon>
        <taxon>Thermoproteota</taxon>
        <taxon>Thermoprotei</taxon>
        <taxon>Desulfurococcales</taxon>
        <taxon>Pyrodictiaceae</taxon>
        <taxon>Pyrodictium</taxon>
    </lineage>
</organism>
<dbReference type="PANTHER" id="PTHR22807:SF70">
    <property type="entry name" value="TRNA_RRNA CYTOSINE-C5-METHYLASE, NOL1_NOP2_SUN FAMILY, FUSED TO N-TERMINAL NUSB REGULATOR DOMAIN"/>
    <property type="match status" value="1"/>
</dbReference>
<dbReference type="GO" id="GO:0008168">
    <property type="term" value="F:methyltransferase activity"/>
    <property type="evidence" value="ECO:0007669"/>
    <property type="project" value="UniProtKB-KW"/>
</dbReference>
<dbReference type="Proteomes" id="UP001341135">
    <property type="component" value="Chromosome"/>
</dbReference>
<dbReference type="Pfam" id="PF01189">
    <property type="entry name" value="Methyltr_RsmB-F"/>
    <property type="match status" value="1"/>
</dbReference>
<evidence type="ECO:0000256" key="2">
    <source>
        <dbReference type="ARBA" id="ARBA00022679"/>
    </source>
</evidence>
<evidence type="ECO:0000313" key="6">
    <source>
        <dbReference type="EMBL" id="BES82526.1"/>
    </source>
</evidence>
<dbReference type="EMBL" id="AP028907">
    <property type="protein sequence ID" value="BES82526.1"/>
    <property type="molecule type" value="Genomic_DNA"/>
</dbReference>
<keyword evidence="3" id="KW-0949">S-adenosyl-L-methionine</keyword>
<dbReference type="PANTHER" id="PTHR22807">
    <property type="entry name" value="NOP2 YEAST -RELATED NOL1/NOP2/FMU SUN DOMAIN-CONTAINING"/>
    <property type="match status" value="1"/>
</dbReference>
<evidence type="ECO:0000259" key="5">
    <source>
        <dbReference type="PROSITE" id="PS51686"/>
    </source>
</evidence>
<keyword evidence="4" id="KW-0694">RNA-binding</keyword>
<dbReference type="Gene3D" id="3.30.70.1170">
    <property type="entry name" value="Sun protein, domain 3"/>
    <property type="match status" value="1"/>
</dbReference>
<reference evidence="6 7" key="1">
    <citation type="submission" date="2023-09" db="EMBL/GenBank/DDBJ databases">
        <title>Pyrofollis japonicus gen. nov. sp. nov., a novel member of the family Pyrodictiaceae isolated from the Iheya North hydrothermal field.</title>
        <authorList>
            <person name="Miyazaki U."/>
            <person name="Sanari M."/>
            <person name="Tame A."/>
            <person name="Kitajima M."/>
            <person name="Okamoto A."/>
            <person name="Sawayama S."/>
            <person name="Miyazaki J."/>
            <person name="Takai K."/>
            <person name="Nakagawa S."/>
        </authorList>
    </citation>
    <scope>NUCLEOTIDE SEQUENCE [LARGE SCALE GENOMIC DNA]</scope>
    <source>
        <strain evidence="6 7">AV2</strain>
    </source>
</reference>
<name>A0ABN6ZQI7_9CREN</name>
<keyword evidence="1 6" id="KW-0489">Methyltransferase</keyword>
<gene>
    <name evidence="6" type="ORF">PABY_20930</name>
</gene>
<dbReference type="SUPFAM" id="SSF53335">
    <property type="entry name" value="S-adenosyl-L-methionine-dependent methyltransferases"/>
    <property type="match status" value="1"/>
</dbReference>
<keyword evidence="2" id="KW-0808">Transferase</keyword>
<dbReference type="GO" id="GO:0032259">
    <property type="term" value="P:methylation"/>
    <property type="evidence" value="ECO:0007669"/>
    <property type="project" value="UniProtKB-KW"/>
</dbReference>
<dbReference type="InterPro" id="IPR029063">
    <property type="entry name" value="SAM-dependent_MTases_sf"/>
</dbReference>
<keyword evidence="7" id="KW-1185">Reference proteome</keyword>
<evidence type="ECO:0000313" key="7">
    <source>
        <dbReference type="Proteomes" id="UP001341135"/>
    </source>
</evidence>
<evidence type="ECO:0000256" key="1">
    <source>
        <dbReference type="ARBA" id="ARBA00022603"/>
    </source>
</evidence>
<feature type="domain" description="SAM-dependent MTase RsmB/NOP-type" evidence="5">
    <location>
        <begin position="166"/>
        <end position="434"/>
    </location>
</feature>
<dbReference type="InterPro" id="IPR001678">
    <property type="entry name" value="MeTrfase_RsmB-F_NOP2_dom"/>
</dbReference>
<dbReference type="PROSITE" id="PS51686">
    <property type="entry name" value="SAM_MT_RSMB_NOP"/>
    <property type="match status" value="1"/>
</dbReference>
<proteinExistence type="predicted"/>
<sequence>MAAPKSLRWLPMVLPEEVAARILSETVRRRASLRDTAARFFAQNPELDYMKPIVRVLTLGVARNYMLLDKVLERLGYGPPSHSTRWMLARTLAYEAVSGKLKPSRARKLAPKAGLDADKILELRGAEPREFVRGLGGVEKLSVLYSFPRWMVEELLEAEIPELPRLLEALNRDPVRWIRVKPGVDIEWLRERLQGQGVEIEPDRDLPDMARIVSGDSKATRTEEYQKGLYILQDKASALVSWVARPQGRIAVDPTAGAAVKASHMAWLGARYVVAGDVKPERIGEAKRTLGRLAVGHLVDLVAGDARQPYLRGFGVAVVDPPCSDVGRLQYEPEVKLWLTRGDIHYFRRLQLRIASAVVEAAPPGSTIVYSVCTLTRSETIWVIRRLLERHSDVELAEPEPVLGEKPRRLPRSQRLLPHLHATQGFFIAKLAKL</sequence>
<accession>A0ABN6ZQI7</accession>